<feature type="compositionally biased region" description="Basic residues" evidence="1">
    <location>
        <begin position="20"/>
        <end position="36"/>
    </location>
</feature>
<reference evidence="2 3" key="1">
    <citation type="submission" date="2017-11" db="EMBL/GenBank/DDBJ databases">
        <title>De novo assembly and phasing of dikaryotic genomes from two isolates of Puccinia coronata f. sp. avenae, the causal agent of oat crown rust.</title>
        <authorList>
            <person name="Miller M.E."/>
            <person name="Zhang Y."/>
            <person name="Omidvar V."/>
            <person name="Sperschneider J."/>
            <person name="Schwessinger B."/>
            <person name="Raley C."/>
            <person name="Palmer J.M."/>
            <person name="Garnica D."/>
            <person name="Upadhyaya N."/>
            <person name="Rathjen J."/>
            <person name="Taylor J.M."/>
            <person name="Park R.F."/>
            <person name="Dodds P.N."/>
            <person name="Hirsch C.D."/>
            <person name="Kianian S.F."/>
            <person name="Figueroa M."/>
        </authorList>
    </citation>
    <scope>NUCLEOTIDE SEQUENCE [LARGE SCALE GENOMIC DNA]</scope>
    <source>
        <strain evidence="2">12SD80</strain>
    </source>
</reference>
<evidence type="ECO:0000313" key="3">
    <source>
        <dbReference type="Proteomes" id="UP000235392"/>
    </source>
</evidence>
<proteinExistence type="predicted"/>
<gene>
    <name evidence="2" type="ORF">PCASD_18222</name>
</gene>
<feature type="region of interest" description="Disordered" evidence="1">
    <location>
        <begin position="1"/>
        <end position="52"/>
    </location>
</feature>
<comment type="caution">
    <text evidence="2">The sequence shown here is derived from an EMBL/GenBank/DDBJ whole genome shotgun (WGS) entry which is preliminary data.</text>
</comment>
<organism evidence="2 3">
    <name type="scientific">Puccinia coronata f. sp. avenae</name>
    <dbReference type="NCBI Taxonomy" id="200324"/>
    <lineage>
        <taxon>Eukaryota</taxon>
        <taxon>Fungi</taxon>
        <taxon>Dikarya</taxon>
        <taxon>Basidiomycota</taxon>
        <taxon>Pucciniomycotina</taxon>
        <taxon>Pucciniomycetes</taxon>
        <taxon>Pucciniales</taxon>
        <taxon>Pucciniaceae</taxon>
        <taxon>Puccinia</taxon>
    </lineage>
</organism>
<evidence type="ECO:0000313" key="2">
    <source>
        <dbReference type="EMBL" id="PLW13064.1"/>
    </source>
</evidence>
<dbReference type="EMBL" id="PGCI01000864">
    <property type="protein sequence ID" value="PLW13064.1"/>
    <property type="molecule type" value="Genomic_DNA"/>
</dbReference>
<accession>A0A2N5SIL0</accession>
<dbReference type="Proteomes" id="UP000235392">
    <property type="component" value="Unassembled WGS sequence"/>
</dbReference>
<feature type="region of interest" description="Disordered" evidence="1">
    <location>
        <begin position="237"/>
        <end position="257"/>
    </location>
</feature>
<evidence type="ECO:0000256" key="1">
    <source>
        <dbReference type="SAM" id="MobiDB-lite"/>
    </source>
</evidence>
<name>A0A2N5SIL0_9BASI</name>
<feature type="compositionally biased region" description="Gly residues" evidence="1">
    <location>
        <begin position="246"/>
        <end position="255"/>
    </location>
</feature>
<sequence>MENPQTAKTRAHKEDLLARTLKRKEARNHGSNRRSARAMGDSEEEPSSDVEFQDLDVYGDEILAKHGMNAEYNRYHPVYLDPTNNTQYIPLTSGNLEKWAKALRSRVPGVSVIAPPSCLKFETKTIESPAKQPSPPSSIHHPDPEILTNYLVFISIHPNKRREILNILLDNDINHYQMFSNLSNNEFDELGFSVGIVSKLCTNVGYHHGLDTAPPPPLRFPAIGQEEDRKMAELGGSTTSPLNRTGGRGGGGGGAVLSIVQGEEGQAAPPPPPPSVEMPDRCTLYKGTTILAYPL</sequence>
<dbReference type="AlphaFoldDB" id="A0A2N5SIL0"/>
<feature type="compositionally biased region" description="Acidic residues" evidence="1">
    <location>
        <begin position="41"/>
        <end position="52"/>
    </location>
</feature>
<protein>
    <submittedName>
        <fullName evidence="2">Uncharacterized protein</fullName>
    </submittedName>
</protein>